<dbReference type="InterPro" id="IPR055170">
    <property type="entry name" value="GFO_IDH_MocA-like_dom"/>
</dbReference>
<dbReference type="NCBIfam" id="TIGR04380">
    <property type="entry name" value="myo_inos_iolG"/>
    <property type="match status" value="1"/>
</dbReference>
<keyword evidence="2 5" id="KW-0560">Oxidoreductase</keyword>
<dbReference type="GO" id="GO:0050112">
    <property type="term" value="F:inositol 2-dehydrogenase (NAD+) activity"/>
    <property type="evidence" value="ECO:0007669"/>
    <property type="project" value="UniProtKB-EC"/>
</dbReference>
<dbReference type="PANTHER" id="PTHR42840">
    <property type="entry name" value="NAD(P)-BINDING ROSSMANN-FOLD SUPERFAMILY PROTEIN-RELATED"/>
    <property type="match status" value="1"/>
</dbReference>
<dbReference type="InterPro" id="IPR036291">
    <property type="entry name" value="NAD(P)-bd_dom_sf"/>
</dbReference>
<dbReference type="InterPro" id="IPR030827">
    <property type="entry name" value="Myo_inos_IolG"/>
</dbReference>
<name>A0A923J189_CLOTT</name>
<evidence type="ECO:0000313" key="6">
    <source>
        <dbReference type="Proteomes" id="UP000563151"/>
    </source>
</evidence>
<dbReference type="PANTHER" id="PTHR42840:SF3">
    <property type="entry name" value="BINDING ROSSMANN FOLD OXIDOREDUCTASE, PUTATIVE (AFU_ORTHOLOGUE AFUA_2G10240)-RELATED"/>
    <property type="match status" value="1"/>
</dbReference>
<dbReference type="EC" id="1.1.1.18" evidence="5"/>
<protein>
    <submittedName>
        <fullName evidence="5">Inositol 2-dehydrogenase</fullName>
        <ecNumber evidence="5">1.1.1.18</ecNumber>
    </submittedName>
</protein>
<sequence>MINLGIIGFGRIGKVHAESLTKYVPNAVIKAVADPFIDEKGTEYAKTIGINCVYKDYKEILNDPEINGVLVCSSTDTHSKISIEALRAGKHVFCEKPIDHDINRIKEVLDEVKKSNLKFQVGFNRRFDHNFKTIKDTVKSGKIGDPHIIKITSRDPEAPPAEYVKVSGGIFLDMSIHDFDMIRYLSGSEVEEVYALGNVLVDEKIGEAGDVDTAIITLKLANGALGVIDNSRKAVYGYDQRAEVFGSKGSVAVTNDTNSTAIVSTEEGIISEKPLYFFLERYMQSFADEIKEFVSAIENDEDVPVNALDGLNSVLIGLAATKSLKEGRPVKISEI</sequence>
<evidence type="ECO:0000313" key="5">
    <source>
        <dbReference type="EMBL" id="MBC2397088.1"/>
    </source>
</evidence>
<dbReference type="RefSeq" id="WP_035147859.1">
    <property type="nucleotide sequence ID" value="NZ_JAAZWO010000004.1"/>
</dbReference>
<dbReference type="GO" id="GO:0000166">
    <property type="term" value="F:nucleotide binding"/>
    <property type="evidence" value="ECO:0007669"/>
    <property type="project" value="InterPro"/>
</dbReference>
<evidence type="ECO:0000256" key="1">
    <source>
        <dbReference type="ARBA" id="ARBA00010928"/>
    </source>
</evidence>
<comment type="caution">
    <text evidence="5">The sequence shown here is derived from an EMBL/GenBank/DDBJ whole genome shotgun (WGS) entry which is preliminary data.</text>
</comment>
<dbReference type="Pfam" id="PF22725">
    <property type="entry name" value="GFO_IDH_MocA_C3"/>
    <property type="match status" value="1"/>
</dbReference>
<feature type="domain" description="Gfo/Idh/MocA-like oxidoreductase N-terminal" evidence="3">
    <location>
        <begin position="2"/>
        <end position="123"/>
    </location>
</feature>
<dbReference type="SUPFAM" id="SSF51735">
    <property type="entry name" value="NAD(P)-binding Rossmann-fold domains"/>
    <property type="match status" value="1"/>
</dbReference>
<dbReference type="EMBL" id="JAAZWO010000004">
    <property type="protein sequence ID" value="MBC2397088.1"/>
    <property type="molecule type" value="Genomic_DNA"/>
</dbReference>
<dbReference type="InterPro" id="IPR000683">
    <property type="entry name" value="Gfo/Idh/MocA-like_OxRdtase_N"/>
</dbReference>
<gene>
    <name evidence="5" type="primary">iolG</name>
    <name evidence="5" type="ORF">HGG79_04730</name>
</gene>
<reference evidence="5 6" key="1">
    <citation type="submission" date="2020-04" db="EMBL/GenBank/DDBJ databases">
        <title>Genomic insights into acetone-butanol-ethanol (ABE) fermentation by sequencing solventogenic clostridia strains.</title>
        <authorList>
            <person name="Brown S."/>
        </authorList>
    </citation>
    <scope>NUCLEOTIDE SEQUENCE [LARGE SCALE GENOMIC DNA]</scope>
    <source>
        <strain evidence="5 6">DJ011</strain>
    </source>
</reference>
<comment type="similarity">
    <text evidence="1">Belongs to the Gfo/Idh/MocA family.</text>
</comment>
<accession>A0A923J189</accession>
<dbReference type="Pfam" id="PF01408">
    <property type="entry name" value="GFO_IDH_MocA"/>
    <property type="match status" value="1"/>
</dbReference>
<feature type="domain" description="GFO/IDH/MocA-like oxidoreductase" evidence="4">
    <location>
        <begin position="131"/>
        <end position="251"/>
    </location>
</feature>
<dbReference type="Gene3D" id="3.30.360.10">
    <property type="entry name" value="Dihydrodipicolinate Reductase, domain 2"/>
    <property type="match status" value="1"/>
</dbReference>
<dbReference type="AlphaFoldDB" id="A0A923J189"/>
<dbReference type="SUPFAM" id="SSF55347">
    <property type="entry name" value="Glyceraldehyde-3-phosphate dehydrogenase-like, C-terminal domain"/>
    <property type="match status" value="1"/>
</dbReference>
<evidence type="ECO:0000259" key="3">
    <source>
        <dbReference type="Pfam" id="PF01408"/>
    </source>
</evidence>
<dbReference type="FunFam" id="3.30.360.10:FF:000023">
    <property type="entry name" value="Inositol 2-dehydrogenase"/>
    <property type="match status" value="1"/>
</dbReference>
<keyword evidence="6" id="KW-1185">Reference proteome</keyword>
<proteinExistence type="inferred from homology"/>
<evidence type="ECO:0000256" key="2">
    <source>
        <dbReference type="ARBA" id="ARBA00023002"/>
    </source>
</evidence>
<evidence type="ECO:0000259" key="4">
    <source>
        <dbReference type="Pfam" id="PF22725"/>
    </source>
</evidence>
<organism evidence="5 6">
    <name type="scientific">Clostridium tetanomorphum</name>
    <dbReference type="NCBI Taxonomy" id="1553"/>
    <lineage>
        <taxon>Bacteria</taxon>
        <taxon>Bacillati</taxon>
        <taxon>Bacillota</taxon>
        <taxon>Clostridia</taxon>
        <taxon>Eubacteriales</taxon>
        <taxon>Clostridiaceae</taxon>
        <taxon>Clostridium</taxon>
    </lineage>
</organism>
<dbReference type="Gene3D" id="3.40.50.720">
    <property type="entry name" value="NAD(P)-binding Rossmann-like Domain"/>
    <property type="match status" value="1"/>
</dbReference>
<dbReference type="Proteomes" id="UP000563151">
    <property type="component" value="Unassembled WGS sequence"/>
</dbReference>